<dbReference type="RefSeq" id="WP_115416188.1">
    <property type="nucleotide sequence ID" value="NZ_CP031357.1"/>
</dbReference>
<dbReference type="Proteomes" id="UP000254508">
    <property type="component" value="Chromosome"/>
</dbReference>
<dbReference type="EMBL" id="CP031357">
    <property type="protein sequence ID" value="AXK42002.1"/>
    <property type="molecule type" value="Genomic_DNA"/>
</dbReference>
<reference evidence="3" key="1">
    <citation type="submission" date="2018-07" db="EMBL/GenBank/DDBJ databases">
        <title>Genome sequence of Erythrobacter strain YH-07, an antagonistic bacterium isolated from Yellow Sea.</title>
        <authorList>
            <person name="Tang T."/>
            <person name="Liu Q."/>
            <person name="Sun X."/>
        </authorList>
    </citation>
    <scope>NUCLEOTIDE SEQUENCE [LARGE SCALE GENOMIC DNA]</scope>
    <source>
        <strain evidence="3">YH-07</strain>
    </source>
</reference>
<name>A0A345YDK0_9SPHN</name>
<feature type="signal peptide" evidence="1">
    <location>
        <begin position="1"/>
        <end position="26"/>
    </location>
</feature>
<feature type="chain" id="PRO_5016914600" evidence="1">
    <location>
        <begin position="27"/>
        <end position="263"/>
    </location>
</feature>
<dbReference type="KEGG" id="err:DVR09_06280"/>
<protein>
    <submittedName>
        <fullName evidence="2">ABC transporter</fullName>
    </submittedName>
</protein>
<keyword evidence="1" id="KW-0732">Signal</keyword>
<accession>A0A345YDK0</accession>
<dbReference type="PROSITE" id="PS51257">
    <property type="entry name" value="PROKAR_LIPOPROTEIN"/>
    <property type="match status" value="1"/>
</dbReference>
<organism evidence="2 3">
    <name type="scientific">Erythrobacter aureus</name>
    <dbReference type="NCBI Taxonomy" id="2182384"/>
    <lineage>
        <taxon>Bacteria</taxon>
        <taxon>Pseudomonadati</taxon>
        <taxon>Pseudomonadota</taxon>
        <taxon>Alphaproteobacteria</taxon>
        <taxon>Sphingomonadales</taxon>
        <taxon>Erythrobacteraceae</taxon>
        <taxon>Erythrobacter/Porphyrobacter group</taxon>
        <taxon>Erythrobacter</taxon>
    </lineage>
</organism>
<sequence length="263" mass="29160">MFQRLRTRALLPFLALLAAACSAGQADHEDLPKPRLGLFTSIPLYWGEGEIGTFIDGEGKSDWVRAELETRFELVPLDTLEQDALAGLDRVILAQPRPLAPSENVAFDRWVAEGGKAVILADPMLTRHTRYPIGDRRRPQDVVLLSPILSRWGVELQFDEDQPGGDRMIEVDGRGFPVNLRGRFIRKDTGAADRPCQPMGDGLFARCVRGRGSAVLYADAAVLDWEGADPVPSARRDALWHLLRPLMDEQRDLAQPDETADAA</sequence>
<dbReference type="OrthoDB" id="7390937at2"/>
<evidence type="ECO:0000256" key="1">
    <source>
        <dbReference type="SAM" id="SignalP"/>
    </source>
</evidence>
<proteinExistence type="predicted"/>
<evidence type="ECO:0000313" key="2">
    <source>
        <dbReference type="EMBL" id="AXK42002.1"/>
    </source>
</evidence>
<gene>
    <name evidence="2" type="ORF">DVR09_06280</name>
</gene>
<keyword evidence="3" id="KW-1185">Reference proteome</keyword>
<dbReference type="AlphaFoldDB" id="A0A345YDK0"/>
<evidence type="ECO:0000313" key="3">
    <source>
        <dbReference type="Proteomes" id="UP000254508"/>
    </source>
</evidence>